<sequence length="77" mass="8860">MSLIEHNSGTITPLEFAPSELETSFDSLQKRWATNLSLYLESDRMHTNGFAPFFMESGSMPGGLSWFYYFTEYSFLV</sequence>
<reference evidence="1 2" key="1">
    <citation type="submission" date="2021-06" db="EMBL/GenBank/DDBJ databases">
        <authorList>
            <person name="Kallberg Y."/>
            <person name="Tangrot J."/>
            <person name="Rosling A."/>
        </authorList>
    </citation>
    <scope>NUCLEOTIDE SEQUENCE [LARGE SCALE GENOMIC DNA]</scope>
    <source>
        <strain evidence="1 2">120-4 pot B 10/14</strain>
    </source>
</reference>
<gene>
    <name evidence="1" type="ORF">GMARGA_LOCUS4832</name>
</gene>
<keyword evidence="2" id="KW-1185">Reference proteome</keyword>
<evidence type="ECO:0000313" key="1">
    <source>
        <dbReference type="EMBL" id="CAG8556985.1"/>
    </source>
</evidence>
<dbReference type="Proteomes" id="UP000789901">
    <property type="component" value="Unassembled WGS sequence"/>
</dbReference>
<proteinExistence type="predicted"/>
<evidence type="ECO:0000313" key="2">
    <source>
        <dbReference type="Proteomes" id="UP000789901"/>
    </source>
</evidence>
<organism evidence="1 2">
    <name type="scientific">Gigaspora margarita</name>
    <dbReference type="NCBI Taxonomy" id="4874"/>
    <lineage>
        <taxon>Eukaryota</taxon>
        <taxon>Fungi</taxon>
        <taxon>Fungi incertae sedis</taxon>
        <taxon>Mucoromycota</taxon>
        <taxon>Glomeromycotina</taxon>
        <taxon>Glomeromycetes</taxon>
        <taxon>Diversisporales</taxon>
        <taxon>Gigasporaceae</taxon>
        <taxon>Gigaspora</taxon>
    </lineage>
</organism>
<protein>
    <submittedName>
        <fullName evidence="1">35322_t:CDS:1</fullName>
    </submittedName>
</protein>
<accession>A0ABN7UEK3</accession>
<name>A0ABN7UEK3_GIGMA</name>
<dbReference type="EMBL" id="CAJVQB010001954">
    <property type="protein sequence ID" value="CAG8556985.1"/>
    <property type="molecule type" value="Genomic_DNA"/>
</dbReference>
<comment type="caution">
    <text evidence="1">The sequence shown here is derived from an EMBL/GenBank/DDBJ whole genome shotgun (WGS) entry which is preliminary data.</text>
</comment>